<evidence type="ECO:0000256" key="1">
    <source>
        <dbReference type="ARBA" id="ARBA00006484"/>
    </source>
</evidence>
<comment type="similarity">
    <text evidence="1 4">Belongs to the short-chain dehydrogenases/reductases (SDR) family.</text>
</comment>
<comment type="caution">
    <text evidence="5">The sequence shown here is derived from an EMBL/GenBank/DDBJ whole genome shotgun (WGS) entry which is preliminary data.</text>
</comment>
<dbReference type="InterPro" id="IPR036291">
    <property type="entry name" value="NAD(P)-bd_dom_sf"/>
</dbReference>
<dbReference type="PROSITE" id="PS00061">
    <property type="entry name" value="ADH_SHORT"/>
    <property type="match status" value="1"/>
</dbReference>
<gene>
    <name evidence="5" type="ORF">G7Z17_g63</name>
</gene>
<dbReference type="GO" id="GO:0006654">
    <property type="term" value="P:phosphatidic acid biosynthetic process"/>
    <property type="evidence" value="ECO:0007669"/>
    <property type="project" value="TreeGrafter"/>
</dbReference>
<evidence type="ECO:0000256" key="4">
    <source>
        <dbReference type="RuleBase" id="RU000363"/>
    </source>
</evidence>
<dbReference type="GO" id="GO:0005783">
    <property type="term" value="C:endoplasmic reticulum"/>
    <property type="evidence" value="ECO:0007669"/>
    <property type="project" value="TreeGrafter"/>
</dbReference>
<dbReference type="PRINTS" id="PR00080">
    <property type="entry name" value="SDRFAMILY"/>
</dbReference>
<evidence type="ECO:0000313" key="6">
    <source>
        <dbReference type="Proteomes" id="UP000722485"/>
    </source>
</evidence>
<dbReference type="OrthoDB" id="2102561at2759"/>
<keyword evidence="2" id="KW-0521">NADP</keyword>
<dbReference type="GO" id="GO:0005811">
    <property type="term" value="C:lipid droplet"/>
    <property type="evidence" value="ECO:0007669"/>
    <property type="project" value="TreeGrafter"/>
</dbReference>
<sequence>MSHQRTVLITGCSEGGLGDALARALHQNGHRVIATARNPDKMSHFKDLGIETVALDVLSPESISSCVAALVDKTGGTLDMLINNSGGGYSMPLMDADLDASRQLFELNVWAVLAVTQALLPLLLKSAFGGIIVNNTSVSSVVPTPMAGIYNASKAAAAMLTDNMRLELAPFGIKVVDLKTGAVKSRFFGNQEGGTDPTLPENSLYNVAKEEVEAVLAGRKMESSMLDSDDWAKQVVAKLLAKSPPTQIWKGGNAFLVWVGTKFLPSQFLESDLWKIGALDVVQRNLNVAAGV</sequence>
<organism evidence="5 6">
    <name type="scientific">Cylindrodendrum hubeiense</name>
    <dbReference type="NCBI Taxonomy" id="595255"/>
    <lineage>
        <taxon>Eukaryota</taxon>
        <taxon>Fungi</taxon>
        <taxon>Dikarya</taxon>
        <taxon>Ascomycota</taxon>
        <taxon>Pezizomycotina</taxon>
        <taxon>Sordariomycetes</taxon>
        <taxon>Hypocreomycetidae</taxon>
        <taxon>Hypocreales</taxon>
        <taxon>Nectriaceae</taxon>
        <taxon>Cylindrodendrum</taxon>
    </lineage>
</organism>
<keyword evidence="6" id="KW-1185">Reference proteome</keyword>
<dbReference type="GO" id="GO:0019433">
    <property type="term" value="P:triglyceride catabolic process"/>
    <property type="evidence" value="ECO:0007669"/>
    <property type="project" value="TreeGrafter"/>
</dbReference>
<accession>A0A9P5HLV8</accession>
<dbReference type="PANTHER" id="PTHR44169:SF3">
    <property type="entry name" value="SHORT-CHAIN DEHYDROGENASE SRDE"/>
    <property type="match status" value="1"/>
</dbReference>
<dbReference type="GO" id="GO:0004806">
    <property type="term" value="F:triacylglycerol lipase activity"/>
    <property type="evidence" value="ECO:0007669"/>
    <property type="project" value="TreeGrafter"/>
</dbReference>
<dbReference type="EMBL" id="JAANBB010000001">
    <property type="protein sequence ID" value="KAF7558284.1"/>
    <property type="molecule type" value="Genomic_DNA"/>
</dbReference>
<dbReference type="PANTHER" id="PTHR44169">
    <property type="entry name" value="NADPH-DEPENDENT 1-ACYLDIHYDROXYACETONE PHOSPHATE REDUCTASE"/>
    <property type="match status" value="1"/>
</dbReference>
<dbReference type="CDD" id="cd05374">
    <property type="entry name" value="17beta-HSD-like_SDR_c"/>
    <property type="match status" value="1"/>
</dbReference>
<dbReference type="SUPFAM" id="SSF51735">
    <property type="entry name" value="NAD(P)-binding Rossmann-fold domains"/>
    <property type="match status" value="1"/>
</dbReference>
<dbReference type="InterPro" id="IPR002347">
    <property type="entry name" value="SDR_fam"/>
</dbReference>
<evidence type="ECO:0000256" key="2">
    <source>
        <dbReference type="ARBA" id="ARBA00022857"/>
    </source>
</evidence>
<dbReference type="PRINTS" id="PR00081">
    <property type="entry name" value="GDHRDH"/>
</dbReference>
<evidence type="ECO:0008006" key="7">
    <source>
        <dbReference type="Google" id="ProtNLM"/>
    </source>
</evidence>
<dbReference type="Proteomes" id="UP000722485">
    <property type="component" value="Unassembled WGS sequence"/>
</dbReference>
<dbReference type="GO" id="GO:0000140">
    <property type="term" value="F:acylglycerone-phosphate reductase (NADP+) activity"/>
    <property type="evidence" value="ECO:0007669"/>
    <property type="project" value="TreeGrafter"/>
</dbReference>
<evidence type="ECO:0000256" key="3">
    <source>
        <dbReference type="ARBA" id="ARBA00023002"/>
    </source>
</evidence>
<protein>
    <recommendedName>
        <fullName evidence="7">NADPH-dependent 1-acyldihydroxyacetone phosphate reductase</fullName>
    </recommendedName>
</protein>
<reference evidence="5" key="1">
    <citation type="submission" date="2020-03" db="EMBL/GenBank/DDBJ databases">
        <title>Draft Genome Sequence of Cylindrodendrum hubeiense.</title>
        <authorList>
            <person name="Buettner E."/>
            <person name="Kellner H."/>
        </authorList>
    </citation>
    <scope>NUCLEOTIDE SEQUENCE</scope>
    <source>
        <strain evidence="5">IHI 201604</strain>
    </source>
</reference>
<evidence type="ECO:0000313" key="5">
    <source>
        <dbReference type="EMBL" id="KAF7558284.1"/>
    </source>
</evidence>
<dbReference type="Gene3D" id="3.40.50.720">
    <property type="entry name" value="NAD(P)-binding Rossmann-like Domain"/>
    <property type="match status" value="1"/>
</dbReference>
<proteinExistence type="inferred from homology"/>
<dbReference type="AlphaFoldDB" id="A0A9P5HLV8"/>
<name>A0A9P5HLV8_9HYPO</name>
<dbReference type="InterPro" id="IPR020904">
    <property type="entry name" value="Sc_DH/Rdtase_CS"/>
</dbReference>
<keyword evidence="3" id="KW-0560">Oxidoreductase</keyword>
<dbReference type="Pfam" id="PF00106">
    <property type="entry name" value="adh_short"/>
    <property type="match status" value="1"/>
</dbReference>